<evidence type="ECO:0000256" key="1">
    <source>
        <dbReference type="SAM" id="MobiDB-lite"/>
    </source>
</evidence>
<dbReference type="AlphaFoldDB" id="A0A0L0CBY8"/>
<feature type="compositionally biased region" description="Basic and acidic residues" evidence="1">
    <location>
        <begin position="187"/>
        <end position="198"/>
    </location>
</feature>
<dbReference type="Proteomes" id="UP000037069">
    <property type="component" value="Unassembled WGS sequence"/>
</dbReference>
<evidence type="ECO:0000313" key="3">
    <source>
        <dbReference type="Proteomes" id="UP000037069"/>
    </source>
</evidence>
<dbReference type="EMBL" id="JRES01000634">
    <property type="protein sequence ID" value="KNC29752.1"/>
    <property type="molecule type" value="Genomic_DNA"/>
</dbReference>
<protein>
    <submittedName>
        <fullName evidence="2">Uncharacterized protein</fullName>
    </submittedName>
</protein>
<comment type="caution">
    <text evidence="2">The sequence shown here is derived from an EMBL/GenBank/DDBJ whole genome shotgun (WGS) entry which is preliminary data.</text>
</comment>
<feature type="region of interest" description="Disordered" evidence="1">
    <location>
        <begin position="160"/>
        <end position="198"/>
    </location>
</feature>
<proteinExistence type="predicted"/>
<sequence>MDVIYERALEELWTMLSRVFAHIPGIYEAILLIFNSVFPDRMSDSIIEDSDLADIWGLLTDGHGKIDSAIYTDPEYTYIYGYGKCIFTVKIVSKLVLITCIAWASSRRSSSVFMVTNLRTKRFKEAATMAKPNNMNIKANITYSGLLLRALSFCKATMSPKPAMRTKNPKKKRKRIHSINRQNGKQKPNEIDKEQNNK</sequence>
<keyword evidence="3" id="KW-1185">Reference proteome</keyword>
<reference evidence="2 3" key="1">
    <citation type="journal article" date="2015" name="Nat. Commun.">
        <title>Lucilia cuprina genome unlocks parasitic fly biology to underpin future interventions.</title>
        <authorList>
            <person name="Anstead C.A."/>
            <person name="Korhonen P.K."/>
            <person name="Young N.D."/>
            <person name="Hall R.S."/>
            <person name="Jex A.R."/>
            <person name="Murali S.C."/>
            <person name="Hughes D.S."/>
            <person name="Lee S.F."/>
            <person name="Perry T."/>
            <person name="Stroehlein A.J."/>
            <person name="Ansell B.R."/>
            <person name="Breugelmans B."/>
            <person name="Hofmann A."/>
            <person name="Qu J."/>
            <person name="Dugan S."/>
            <person name="Lee S.L."/>
            <person name="Chao H."/>
            <person name="Dinh H."/>
            <person name="Han Y."/>
            <person name="Doddapaneni H.V."/>
            <person name="Worley K.C."/>
            <person name="Muzny D.M."/>
            <person name="Ioannidis P."/>
            <person name="Waterhouse R.M."/>
            <person name="Zdobnov E.M."/>
            <person name="James P.J."/>
            <person name="Bagnall N.H."/>
            <person name="Kotze A.C."/>
            <person name="Gibbs R.A."/>
            <person name="Richards S."/>
            <person name="Batterham P."/>
            <person name="Gasser R.B."/>
        </authorList>
    </citation>
    <scope>NUCLEOTIDE SEQUENCE [LARGE SCALE GENOMIC DNA]</scope>
    <source>
        <strain evidence="2 3">LS</strain>
        <tissue evidence="2">Full body</tissue>
    </source>
</reference>
<gene>
    <name evidence="2" type="ORF">FF38_05245</name>
</gene>
<evidence type="ECO:0000313" key="2">
    <source>
        <dbReference type="EMBL" id="KNC29752.1"/>
    </source>
</evidence>
<accession>A0A0L0CBY8</accession>
<name>A0A0L0CBY8_LUCCU</name>
<organism evidence="2 3">
    <name type="scientific">Lucilia cuprina</name>
    <name type="common">Green bottle fly</name>
    <name type="synonym">Australian sheep blowfly</name>
    <dbReference type="NCBI Taxonomy" id="7375"/>
    <lineage>
        <taxon>Eukaryota</taxon>
        <taxon>Metazoa</taxon>
        <taxon>Ecdysozoa</taxon>
        <taxon>Arthropoda</taxon>
        <taxon>Hexapoda</taxon>
        <taxon>Insecta</taxon>
        <taxon>Pterygota</taxon>
        <taxon>Neoptera</taxon>
        <taxon>Endopterygota</taxon>
        <taxon>Diptera</taxon>
        <taxon>Brachycera</taxon>
        <taxon>Muscomorpha</taxon>
        <taxon>Oestroidea</taxon>
        <taxon>Calliphoridae</taxon>
        <taxon>Luciliinae</taxon>
        <taxon>Lucilia</taxon>
    </lineage>
</organism>
<feature type="compositionally biased region" description="Basic residues" evidence="1">
    <location>
        <begin position="167"/>
        <end position="178"/>
    </location>
</feature>